<evidence type="ECO:0000313" key="2">
    <source>
        <dbReference type="EMBL" id="KDQ60526.1"/>
    </source>
</evidence>
<protein>
    <submittedName>
        <fullName evidence="2">Uncharacterized protein</fullName>
    </submittedName>
</protein>
<sequence length="220" mass="25093">MYKHSHPIIKHLHIYADNYTALNSIVEPSSRAGQSWATSFQNTIMGFLNQNPEHTLAKDASELWCLDHPTLTNAKQMTKARALDDWTAEWKSHKFMGAFATANHIPPAWKPRDHFFTTKREVYARLTQCRTGHGFFGEYYSQFVPTETTSCSCGTVLQTRDHIIQEAFTKTGMPRGQAIPLIYHEDEVYEDGEASGGEAEQEEEEEEEDLSEGSESEREE</sequence>
<keyword evidence="3" id="KW-1185">Reference proteome</keyword>
<dbReference type="Proteomes" id="UP000027265">
    <property type="component" value="Unassembled WGS sequence"/>
</dbReference>
<proteinExistence type="predicted"/>
<dbReference type="OrthoDB" id="3230070at2759"/>
<evidence type="ECO:0000313" key="3">
    <source>
        <dbReference type="Proteomes" id="UP000027265"/>
    </source>
</evidence>
<dbReference type="STRING" id="933084.A0A067QD54"/>
<evidence type="ECO:0000256" key="1">
    <source>
        <dbReference type="SAM" id="MobiDB-lite"/>
    </source>
</evidence>
<reference evidence="3" key="1">
    <citation type="journal article" date="2014" name="Proc. Natl. Acad. Sci. U.S.A.">
        <title>Extensive sampling of basidiomycete genomes demonstrates inadequacy of the white-rot/brown-rot paradigm for wood decay fungi.</title>
        <authorList>
            <person name="Riley R."/>
            <person name="Salamov A.A."/>
            <person name="Brown D.W."/>
            <person name="Nagy L.G."/>
            <person name="Floudas D."/>
            <person name="Held B.W."/>
            <person name="Levasseur A."/>
            <person name="Lombard V."/>
            <person name="Morin E."/>
            <person name="Otillar R."/>
            <person name="Lindquist E.A."/>
            <person name="Sun H."/>
            <person name="LaButti K.M."/>
            <person name="Schmutz J."/>
            <person name="Jabbour D."/>
            <person name="Luo H."/>
            <person name="Baker S.E."/>
            <person name="Pisabarro A.G."/>
            <person name="Walton J.D."/>
            <person name="Blanchette R.A."/>
            <person name="Henrissat B."/>
            <person name="Martin F."/>
            <person name="Cullen D."/>
            <person name="Hibbett D.S."/>
            <person name="Grigoriev I.V."/>
        </authorList>
    </citation>
    <scope>NUCLEOTIDE SEQUENCE [LARGE SCALE GENOMIC DNA]</scope>
    <source>
        <strain evidence="3">MUCL 33604</strain>
    </source>
</reference>
<accession>A0A067QD54</accession>
<dbReference type="HOGENOM" id="CLU_083931_0_0_1"/>
<name>A0A067QD54_9AGAM</name>
<organism evidence="2 3">
    <name type="scientific">Jaapia argillacea MUCL 33604</name>
    <dbReference type="NCBI Taxonomy" id="933084"/>
    <lineage>
        <taxon>Eukaryota</taxon>
        <taxon>Fungi</taxon>
        <taxon>Dikarya</taxon>
        <taxon>Basidiomycota</taxon>
        <taxon>Agaricomycotina</taxon>
        <taxon>Agaricomycetes</taxon>
        <taxon>Agaricomycetidae</taxon>
        <taxon>Jaapiales</taxon>
        <taxon>Jaapiaceae</taxon>
        <taxon>Jaapia</taxon>
    </lineage>
</organism>
<gene>
    <name evidence="2" type="ORF">JAAARDRAFT_56397</name>
</gene>
<dbReference type="InParanoid" id="A0A067QD54"/>
<dbReference type="AlphaFoldDB" id="A0A067QD54"/>
<feature type="compositionally biased region" description="Acidic residues" evidence="1">
    <location>
        <begin position="187"/>
        <end position="220"/>
    </location>
</feature>
<feature type="region of interest" description="Disordered" evidence="1">
    <location>
        <begin position="185"/>
        <end position="220"/>
    </location>
</feature>
<dbReference type="EMBL" id="KL197714">
    <property type="protein sequence ID" value="KDQ60526.1"/>
    <property type="molecule type" value="Genomic_DNA"/>
</dbReference>